<sequence>MRAAGRAGCRVVLVASACCRATAWIRCAACRAVVGRGGRGGRACVRARARGARPATRSPFSRHDGMHAAAGNQPVRLHACSSRGQYSGAHSVASRRAGDDKMATEPFGLNYPHILRCRRLTAATTTTSEIGVLRCTSAPIVWRRLCTVNHRCSRLPGDGLVDRAIDN</sequence>
<evidence type="ECO:0000256" key="1">
    <source>
        <dbReference type="SAM" id="SignalP"/>
    </source>
</evidence>
<gene>
    <name evidence="3" type="ORF">OJ1067_B01.19</name>
    <name evidence="2" type="ORF">OJ1126_D09.6</name>
</gene>
<dbReference type="Proteomes" id="UP000000763">
    <property type="component" value="Chromosome 2"/>
</dbReference>
<dbReference type="EMBL" id="AP004023">
    <property type="protein sequence ID" value="BAD16815.1"/>
    <property type="molecule type" value="Genomic_DNA"/>
</dbReference>
<reference evidence="4" key="3">
    <citation type="journal article" date="2005" name="Nature">
        <title>The map-based sequence of the rice genome.</title>
        <authorList>
            <consortium name="International rice genome sequencing project (IRGSP)"/>
            <person name="Matsumoto T."/>
            <person name="Wu J."/>
            <person name="Kanamori H."/>
            <person name="Katayose Y."/>
            <person name="Fujisawa M."/>
            <person name="Namiki N."/>
            <person name="Mizuno H."/>
            <person name="Yamamoto K."/>
            <person name="Antonio B.A."/>
            <person name="Baba T."/>
            <person name="Sakata K."/>
            <person name="Nagamura Y."/>
            <person name="Aoki H."/>
            <person name="Arikawa K."/>
            <person name="Arita K."/>
            <person name="Bito T."/>
            <person name="Chiden Y."/>
            <person name="Fujitsuka N."/>
            <person name="Fukunaka R."/>
            <person name="Hamada M."/>
            <person name="Harada C."/>
            <person name="Hayashi A."/>
            <person name="Hijishita S."/>
            <person name="Honda M."/>
            <person name="Hosokawa S."/>
            <person name="Ichikawa Y."/>
            <person name="Idonuma A."/>
            <person name="Iijima M."/>
            <person name="Ikeda M."/>
            <person name="Ikeno M."/>
            <person name="Ito K."/>
            <person name="Ito S."/>
            <person name="Ito T."/>
            <person name="Ito Y."/>
            <person name="Ito Y."/>
            <person name="Iwabuchi A."/>
            <person name="Kamiya K."/>
            <person name="Karasawa W."/>
            <person name="Kurita K."/>
            <person name="Katagiri S."/>
            <person name="Kikuta A."/>
            <person name="Kobayashi H."/>
            <person name="Kobayashi N."/>
            <person name="Machita K."/>
            <person name="Maehara T."/>
            <person name="Masukawa M."/>
            <person name="Mizubayashi T."/>
            <person name="Mukai Y."/>
            <person name="Nagasaki H."/>
            <person name="Nagata Y."/>
            <person name="Naito S."/>
            <person name="Nakashima M."/>
            <person name="Nakama Y."/>
            <person name="Nakamichi Y."/>
            <person name="Nakamura M."/>
            <person name="Meguro A."/>
            <person name="Negishi M."/>
            <person name="Ohta I."/>
            <person name="Ohta T."/>
            <person name="Okamoto M."/>
            <person name="Ono N."/>
            <person name="Saji S."/>
            <person name="Sakaguchi M."/>
            <person name="Sakai K."/>
            <person name="Shibata M."/>
            <person name="Shimokawa T."/>
            <person name="Song J."/>
            <person name="Takazaki Y."/>
            <person name="Terasawa K."/>
            <person name="Tsugane M."/>
            <person name="Tsuji K."/>
            <person name="Ueda S."/>
            <person name="Waki K."/>
            <person name="Yamagata H."/>
            <person name="Yamamoto M."/>
            <person name="Yamamoto S."/>
            <person name="Yamane H."/>
            <person name="Yoshiki S."/>
            <person name="Yoshihara R."/>
            <person name="Yukawa K."/>
            <person name="Zhong H."/>
            <person name="Yano M."/>
            <person name="Yuan Q."/>
            <person name="Ouyang S."/>
            <person name="Liu J."/>
            <person name="Jones K.M."/>
            <person name="Gansberger K."/>
            <person name="Moffat K."/>
            <person name="Hill J."/>
            <person name="Bera J."/>
            <person name="Fadrosh D."/>
            <person name="Jin S."/>
            <person name="Johri S."/>
            <person name="Kim M."/>
            <person name="Overton L."/>
            <person name="Reardon M."/>
            <person name="Tsitrin T."/>
            <person name="Vuong H."/>
            <person name="Weaver B."/>
            <person name="Ciecko A."/>
            <person name="Tallon L."/>
            <person name="Jackson J."/>
            <person name="Pai G."/>
            <person name="Aken S.V."/>
            <person name="Utterback T."/>
            <person name="Reidmuller S."/>
            <person name="Feldblyum T."/>
            <person name="Hsiao J."/>
            <person name="Zismann V."/>
            <person name="Iobst S."/>
            <person name="de Vazeille A.R."/>
            <person name="Buell C.R."/>
            <person name="Ying K."/>
            <person name="Li Y."/>
            <person name="Lu T."/>
            <person name="Huang Y."/>
            <person name="Zhao Q."/>
            <person name="Feng Q."/>
            <person name="Zhang L."/>
            <person name="Zhu J."/>
            <person name="Weng Q."/>
            <person name="Mu J."/>
            <person name="Lu Y."/>
            <person name="Fan D."/>
            <person name="Liu Y."/>
            <person name="Guan J."/>
            <person name="Zhang Y."/>
            <person name="Yu S."/>
            <person name="Liu X."/>
            <person name="Zhang Y."/>
            <person name="Hong G."/>
            <person name="Han B."/>
            <person name="Choisne N."/>
            <person name="Demange N."/>
            <person name="Orjeda G."/>
            <person name="Samain S."/>
            <person name="Cattolico L."/>
            <person name="Pelletier E."/>
            <person name="Couloux A."/>
            <person name="Segurens B."/>
            <person name="Wincker P."/>
            <person name="D'Hont A."/>
            <person name="Scarpelli C."/>
            <person name="Weissenbach J."/>
            <person name="Salanoubat M."/>
            <person name="Quetier F."/>
            <person name="Yu Y."/>
            <person name="Kim H.R."/>
            <person name="Rambo T."/>
            <person name="Currie J."/>
            <person name="Collura K."/>
            <person name="Luo M."/>
            <person name="Yang T."/>
            <person name="Ammiraju J.S.S."/>
            <person name="Engler F."/>
            <person name="Soderlund C."/>
            <person name="Wing R.A."/>
            <person name="Palmer L.E."/>
            <person name="de la Bastide M."/>
            <person name="Spiegel L."/>
            <person name="Nascimento L."/>
            <person name="Zutavern T."/>
            <person name="O'Shaughnessy A."/>
            <person name="Dike S."/>
            <person name="Dedhia N."/>
            <person name="Preston R."/>
            <person name="Balija V."/>
            <person name="McCombie W.R."/>
            <person name="Chow T."/>
            <person name="Chen H."/>
            <person name="Chung M."/>
            <person name="Chen C."/>
            <person name="Shaw J."/>
            <person name="Wu H."/>
            <person name="Hsiao K."/>
            <person name="Chao Y."/>
            <person name="Chu M."/>
            <person name="Cheng C."/>
            <person name="Hour A."/>
            <person name="Lee P."/>
            <person name="Lin S."/>
            <person name="Lin Y."/>
            <person name="Liou J."/>
            <person name="Liu S."/>
            <person name="Hsing Y."/>
            <person name="Raghuvanshi S."/>
            <person name="Mohanty A."/>
            <person name="Bharti A.K."/>
            <person name="Gaur A."/>
            <person name="Gupta V."/>
            <person name="Kumar D."/>
            <person name="Ravi V."/>
            <person name="Vij S."/>
            <person name="Kapur A."/>
            <person name="Khurana P."/>
            <person name="Khurana P."/>
            <person name="Khurana J.P."/>
            <person name="Tyagi A.K."/>
            <person name="Gaikwad K."/>
            <person name="Singh A."/>
            <person name="Dalal V."/>
            <person name="Srivastava S."/>
            <person name="Dixit A."/>
            <person name="Pal A.K."/>
            <person name="Ghazi I.A."/>
            <person name="Yadav M."/>
            <person name="Pandit A."/>
            <person name="Bhargava A."/>
            <person name="Sureshbabu K."/>
            <person name="Batra K."/>
            <person name="Sharma T.R."/>
            <person name="Mohapatra T."/>
            <person name="Singh N.K."/>
            <person name="Messing J."/>
            <person name="Nelson A.B."/>
            <person name="Fuks G."/>
            <person name="Kavchok S."/>
            <person name="Keizer G."/>
            <person name="Linton E."/>
            <person name="Llaca V."/>
            <person name="Song R."/>
            <person name="Tanyolac B."/>
            <person name="Young S."/>
            <person name="Ho-Il K."/>
            <person name="Hahn J.H."/>
            <person name="Sangsakoo G."/>
            <person name="Vanavichit A."/>
            <person name="de Mattos Luiz.A.T."/>
            <person name="Zimmer P.D."/>
            <person name="Malone G."/>
            <person name="Dellagostin O."/>
            <person name="de Oliveira A.C."/>
            <person name="Bevan M."/>
            <person name="Bancroft I."/>
            <person name="Minx P."/>
            <person name="Cordum H."/>
            <person name="Wilson R."/>
            <person name="Cheng Z."/>
            <person name="Jin W."/>
            <person name="Jiang J."/>
            <person name="Leong S.A."/>
            <person name="Iwama H."/>
            <person name="Gojobori T."/>
            <person name="Itoh T."/>
            <person name="Niimura Y."/>
            <person name="Fujii Y."/>
            <person name="Habara T."/>
            <person name="Sakai H."/>
            <person name="Sato Y."/>
            <person name="Wilson G."/>
            <person name="Kumar K."/>
            <person name="McCouch S."/>
            <person name="Juretic N."/>
            <person name="Hoen D."/>
            <person name="Wright S."/>
            <person name="Bruskiewich R."/>
            <person name="Bureau T."/>
            <person name="Miyao A."/>
            <person name="Hirochika H."/>
            <person name="Nishikawa T."/>
            <person name="Kadowaki K."/>
            <person name="Sugiura M."/>
            <person name="Burr B."/>
            <person name="Sasaki T."/>
        </authorList>
    </citation>
    <scope>NUCLEOTIDE SEQUENCE [LARGE SCALE GENOMIC DNA]</scope>
    <source>
        <strain evidence="4">cv. Nipponbare</strain>
    </source>
</reference>
<keyword evidence="1" id="KW-0732">Signal</keyword>
<accession>Q6ZH76</accession>
<reference evidence="3" key="1">
    <citation type="submission" date="2001-08" db="EMBL/GenBank/DDBJ databases">
        <title>Oryza sativa nipponbare(GA3) genomic DNA, chromosome 2, BAC clone:OJ1067_B01.</title>
        <authorList>
            <person name="Sasaki T."/>
            <person name="Matsumoto T."/>
            <person name="Yamamoto K."/>
        </authorList>
    </citation>
    <scope>NUCLEOTIDE SEQUENCE</scope>
</reference>
<name>Q6ZH76_ORYSJ</name>
<feature type="chain" id="PRO_5010143014" evidence="1">
    <location>
        <begin position="24"/>
        <end position="167"/>
    </location>
</feature>
<dbReference type="AlphaFoldDB" id="Q6ZH76"/>
<organism evidence="3 4">
    <name type="scientific">Oryza sativa subsp. japonica</name>
    <name type="common">Rice</name>
    <dbReference type="NCBI Taxonomy" id="39947"/>
    <lineage>
        <taxon>Eukaryota</taxon>
        <taxon>Viridiplantae</taxon>
        <taxon>Streptophyta</taxon>
        <taxon>Embryophyta</taxon>
        <taxon>Tracheophyta</taxon>
        <taxon>Spermatophyta</taxon>
        <taxon>Magnoliopsida</taxon>
        <taxon>Liliopsida</taxon>
        <taxon>Poales</taxon>
        <taxon>Poaceae</taxon>
        <taxon>BOP clade</taxon>
        <taxon>Oryzoideae</taxon>
        <taxon>Oryzeae</taxon>
        <taxon>Oryzinae</taxon>
        <taxon>Oryza</taxon>
        <taxon>Oryza sativa</taxon>
    </lineage>
</organism>
<feature type="signal peptide" evidence="1">
    <location>
        <begin position="1"/>
        <end position="23"/>
    </location>
</feature>
<evidence type="ECO:0000313" key="2">
    <source>
        <dbReference type="EMBL" id="BAD16815.1"/>
    </source>
</evidence>
<evidence type="ECO:0000313" key="4">
    <source>
        <dbReference type="Proteomes" id="UP000000763"/>
    </source>
</evidence>
<proteinExistence type="predicted"/>
<evidence type="ECO:0000313" key="3">
    <source>
        <dbReference type="EMBL" id="BAD16896.1"/>
    </source>
</evidence>
<reference evidence="2" key="2">
    <citation type="submission" date="2001-08" db="EMBL/GenBank/DDBJ databases">
        <title>Oryza sativa nipponbare(GA3) genomic DNA, chromosome 2, BAC clone:OJ1126_D09.</title>
        <authorList>
            <person name="Sasaki T."/>
            <person name="Matsumoto T."/>
            <person name="Yamamoto K."/>
        </authorList>
    </citation>
    <scope>NUCLEOTIDE SEQUENCE</scope>
</reference>
<dbReference type="EMBL" id="AP004079">
    <property type="protein sequence ID" value="BAD16896.1"/>
    <property type="molecule type" value="Genomic_DNA"/>
</dbReference>
<protein>
    <submittedName>
        <fullName evidence="3">Uncharacterized protein</fullName>
    </submittedName>
</protein>
<reference evidence="4" key="4">
    <citation type="journal article" date="2008" name="Nucleic Acids Res.">
        <title>The rice annotation project database (RAP-DB): 2008 update.</title>
        <authorList>
            <consortium name="The rice annotation project (RAP)"/>
        </authorList>
    </citation>
    <scope>GENOME REANNOTATION</scope>
    <source>
        <strain evidence="4">cv. Nipponbare</strain>
    </source>
</reference>